<keyword evidence="3" id="KW-0808">Transferase</keyword>
<name>A0ABS1VFG0_9ACTN</name>
<dbReference type="EMBL" id="JAENHO010000001">
    <property type="protein sequence ID" value="MBL7253434.1"/>
    <property type="molecule type" value="Genomic_DNA"/>
</dbReference>
<evidence type="ECO:0000313" key="4">
    <source>
        <dbReference type="Proteomes" id="UP000598996"/>
    </source>
</evidence>
<proteinExistence type="predicted"/>
<keyword evidence="1" id="KW-0472">Membrane</keyword>
<evidence type="ECO:0000259" key="2">
    <source>
        <dbReference type="Pfam" id="PF01757"/>
    </source>
</evidence>
<feature type="transmembrane region" description="Helical" evidence="1">
    <location>
        <begin position="161"/>
        <end position="178"/>
    </location>
</feature>
<dbReference type="Proteomes" id="UP000598996">
    <property type="component" value="Unassembled WGS sequence"/>
</dbReference>
<feature type="transmembrane region" description="Helical" evidence="1">
    <location>
        <begin position="184"/>
        <end position="202"/>
    </location>
</feature>
<feature type="transmembrane region" description="Helical" evidence="1">
    <location>
        <begin position="61"/>
        <end position="82"/>
    </location>
</feature>
<keyword evidence="1" id="KW-0812">Transmembrane</keyword>
<dbReference type="InterPro" id="IPR002656">
    <property type="entry name" value="Acyl_transf_3_dom"/>
</dbReference>
<keyword evidence="4" id="KW-1185">Reference proteome</keyword>
<evidence type="ECO:0000313" key="3">
    <source>
        <dbReference type="EMBL" id="MBL7253434.1"/>
    </source>
</evidence>
<accession>A0ABS1VFG0</accession>
<reference evidence="3 4" key="1">
    <citation type="submission" date="2021-01" db="EMBL/GenBank/DDBJ databases">
        <title>Actinoplanes sp. nov. LDG1-01 isolated from lichen.</title>
        <authorList>
            <person name="Saeng-In P."/>
            <person name="Phongsopitanun W."/>
            <person name="Kanchanasin P."/>
            <person name="Yuki M."/>
            <person name="Kudo T."/>
            <person name="Ohkuma M."/>
            <person name="Tanasupawat S."/>
        </authorList>
    </citation>
    <scope>NUCLEOTIDE SEQUENCE [LARGE SCALE GENOMIC DNA]</scope>
    <source>
        <strain evidence="3 4">LDG1-01</strain>
    </source>
</reference>
<gene>
    <name evidence="3" type="ORF">JKJ07_03830</name>
</gene>
<feature type="domain" description="Acyltransferase 3" evidence="2">
    <location>
        <begin position="19"/>
        <end position="345"/>
    </location>
</feature>
<dbReference type="RefSeq" id="WP_202989787.1">
    <property type="nucleotide sequence ID" value="NZ_JAENHO010000001.1"/>
</dbReference>
<organism evidence="3 4">
    <name type="scientific">Paractinoplanes lichenicola</name>
    <dbReference type="NCBI Taxonomy" id="2802976"/>
    <lineage>
        <taxon>Bacteria</taxon>
        <taxon>Bacillati</taxon>
        <taxon>Actinomycetota</taxon>
        <taxon>Actinomycetes</taxon>
        <taxon>Micromonosporales</taxon>
        <taxon>Micromonosporaceae</taxon>
        <taxon>Paractinoplanes</taxon>
    </lineage>
</organism>
<feature type="transmembrane region" description="Helical" evidence="1">
    <location>
        <begin position="250"/>
        <end position="266"/>
    </location>
</feature>
<feature type="transmembrane region" description="Helical" evidence="1">
    <location>
        <begin position="133"/>
        <end position="154"/>
    </location>
</feature>
<evidence type="ECO:0000256" key="1">
    <source>
        <dbReference type="SAM" id="Phobius"/>
    </source>
</evidence>
<feature type="transmembrane region" description="Helical" evidence="1">
    <location>
        <begin position="103"/>
        <end position="121"/>
    </location>
</feature>
<keyword evidence="3" id="KW-0012">Acyltransferase</keyword>
<feature type="transmembrane region" description="Helical" evidence="1">
    <location>
        <begin position="278"/>
        <end position="307"/>
    </location>
</feature>
<dbReference type="GO" id="GO:0016746">
    <property type="term" value="F:acyltransferase activity"/>
    <property type="evidence" value="ECO:0007669"/>
    <property type="project" value="UniProtKB-KW"/>
</dbReference>
<feature type="transmembrane region" description="Helical" evidence="1">
    <location>
        <begin position="21"/>
        <end position="41"/>
    </location>
</feature>
<dbReference type="Pfam" id="PF01757">
    <property type="entry name" value="Acyl_transf_3"/>
    <property type="match status" value="1"/>
</dbReference>
<feature type="transmembrane region" description="Helical" evidence="1">
    <location>
        <begin position="209"/>
        <end position="230"/>
    </location>
</feature>
<feature type="transmembrane region" description="Helical" evidence="1">
    <location>
        <begin position="327"/>
        <end position="347"/>
    </location>
</feature>
<comment type="caution">
    <text evidence="3">The sequence shown here is derived from an EMBL/GenBank/DDBJ whole genome shotgun (WGS) entry which is preliminary data.</text>
</comment>
<protein>
    <submittedName>
        <fullName evidence="3">Acyltransferase</fullName>
    </submittedName>
</protein>
<sequence>MSWTSRIAAATPAHRDRTIDALRAVAIVGVILGHWLVSAVVSDPDRPAAWEGASPLSGSPALVPATWVLQTLGLFFFAGGYSSARSLGGKPYRPWLTARLTRLARPVAVLAAVWVPTMLLLRLTGVPESTRHVVQSLITHPMWFLLVYVLLTALTPLLRKVGLWSVVPLVALVALSDVSRWNGLVAPVGWAVPYLLGIALAEGRLHRRAGAILAPAGVVAGAVLVLGLGYPASAVGVPGDGWSNLNPPTLFALALAAAQIGVFLLLRPRLAGWLQRPAVWAPVVMLNLGAMTLFCWHQSALLLVTAGGLAAGPLPGLLDAPDGAWPLYRLVWLPVFAVVLAGLWSVFRRWETGDRRASARVRAVEDMHTGGEALKVGVGDGQR</sequence>
<keyword evidence="1" id="KW-1133">Transmembrane helix</keyword>